<evidence type="ECO:0000256" key="4">
    <source>
        <dbReference type="ARBA" id="ARBA00023163"/>
    </source>
</evidence>
<evidence type="ECO:0000313" key="9">
    <source>
        <dbReference type="Proteomes" id="UP001055940"/>
    </source>
</evidence>
<dbReference type="PANTHER" id="PTHR43214:SF24">
    <property type="entry name" value="TRANSCRIPTIONAL REGULATORY PROTEIN NARL-RELATED"/>
    <property type="match status" value="1"/>
</dbReference>
<evidence type="ECO:0000256" key="2">
    <source>
        <dbReference type="ARBA" id="ARBA00023015"/>
    </source>
</evidence>
<dbReference type="SMART" id="SM00448">
    <property type="entry name" value="REC"/>
    <property type="match status" value="1"/>
</dbReference>
<dbReference type="Proteomes" id="UP001055940">
    <property type="component" value="Chromosome"/>
</dbReference>
<dbReference type="SMART" id="SM00421">
    <property type="entry name" value="HTH_LUXR"/>
    <property type="match status" value="1"/>
</dbReference>
<feature type="domain" description="HTH luxR-type" evidence="6">
    <location>
        <begin position="148"/>
        <end position="219"/>
    </location>
</feature>
<dbReference type="PRINTS" id="PR00038">
    <property type="entry name" value="HTHLUXR"/>
</dbReference>
<evidence type="ECO:0000259" key="6">
    <source>
        <dbReference type="PROSITE" id="PS50043"/>
    </source>
</evidence>
<dbReference type="InterPro" id="IPR001789">
    <property type="entry name" value="Sig_transdc_resp-reg_receiver"/>
</dbReference>
<keyword evidence="4" id="KW-0804">Transcription</keyword>
<dbReference type="SUPFAM" id="SSF52172">
    <property type="entry name" value="CheY-like"/>
    <property type="match status" value="1"/>
</dbReference>
<dbReference type="EMBL" id="CP099837">
    <property type="protein sequence ID" value="USY19180.1"/>
    <property type="molecule type" value="Genomic_DNA"/>
</dbReference>
<dbReference type="InterPro" id="IPR011006">
    <property type="entry name" value="CheY-like_superfamily"/>
</dbReference>
<evidence type="ECO:0000256" key="3">
    <source>
        <dbReference type="ARBA" id="ARBA00023125"/>
    </source>
</evidence>
<organism evidence="8 9">
    <name type="scientific">Nocardiopsis exhalans</name>
    <dbReference type="NCBI Taxonomy" id="163604"/>
    <lineage>
        <taxon>Bacteria</taxon>
        <taxon>Bacillati</taxon>
        <taxon>Actinomycetota</taxon>
        <taxon>Actinomycetes</taxon>
        <taxon>Streptosporangiales</taxon>
        <taxon>Nocardiopsidaceae</taxon>
        <taxon>Nocardiopsis</taxon>
    </lineage>
</organism>
<dbReference type="RefSeq" id="WP_254418434.1">
    <property type="nucleotide sequence ID" value="NZ_BAAAJB010000025.1"/>
</dbReference>
<dbReference type="CDD" id="cd06170">
    <property type="entry name" value="LuxR_C_like"/>
    <property type="match status" value="1"/>
</dbReference>
<proteinExistence type="predicted"/>
<dbReference type="InterPro" id="IPR039420">
    <property type="entry name" value="WalR-like"/>
</dbReference>
<dbReference type="Pfam" id="PF00196">
    <property type="entry name" value="GerE"/>
    <property type="match status" value="1"/>
</dbReference>
<evidence type="ECO:0000259" key="7">
    <source>
        <dbReference type="PROSITE" id="PS50110"/>
    </source>
</evidence>
<evidence type="ECO:0000256" key="1">
    <source>
        <dbReference type="ARBA" id="ARBA00022553"/>
    </source>
</evidence>
<dbReference type="InterPro" id="IPR000792">
    <property type="entry name" value="Tscrpt_reg_LuxR_C"/>
</dbReference>
<dbReference type="Pfam" id="PF00072">
    <property type="entry name" value="Response_reg"/>
    <property type="match status" value="1"/>
</dbReference>
<dbReference type="PANTHER" id="PTHR43214">
    <property type="entry name" value="TWO-COMPONENT RESPONSE REGULATOR"/>
    <property type="match status" value="1"/>
</dbReference>
<name>A0ABY5D729_9ACTN</name>
<feature type="modified residue" description="4-aspartylphosphate" evidence="5">
    <location>
        <position position="58"/>
    </location>
</feature>
<dbReference type="InterPro" id="IPR058245">
    <property type="entry name" value="NreC/VraR/RcsB-like_REC"/>
</dbReference>
<dbReference type="PROSITE" id="PS50043">
    <property type="entry name" value="HTH_LUXR_2"/>
    <property type="match status" value="1"/>
</dbReference>
<feature type="domain" description="Response regulatory" evidence="7">
    <location>
        <begin position="8"/>
        <end position="129"/>
    </location>
</feature>
<keyword evidence="1 5" id="KW-0597">Phosphoprotein</keyword>
<evidence type="ECO:0000256" key="5">
    <source>
        <dbReference type="PROSITE-ProRule" id="PRU00169"/>
    </source>
</evidence>
<keyword evidence="3" id="KW-0238">DNA-binding</keyword>
<keyword evidence="9" id="KW-1185">Reference proteome</keyword>
<dbReference type="Gene3D" id="3.40.50.2300">
    <property type="match status" value="1"/>
</dbReference>
<dbReference type="SUPFAM" id="SSF46894">
    <property type="entry name" value="C-terminal effector domain of the bipartite response regulators"/>
    <property type="match status" value="1"/>
</dbReference>
<evidence type="ECO:0000313" key="8">
    <source>
        <dbReference type="EMBL" id="USY19180.1"/>
    </source>
</evidence>
<dbReference type="InterPro" id="IPR016032">
    <property type="entry name" value="Sig_transdc_resp-reg_C-effctor"/>
</dbReference>
<gene>
    <name evidence="8" type="ORF">NE857_28585</name>
</gene>
<protein>
    <submittedName>
        <fullName evidence="8">Response regulator transcription factor</fullName>
    </submittedName>
</protein>
<dbReference type="PROSITE" id="PS50110">
    <property type="entry name" value="RESPONSE_REGULATORY"/>
    <property type="match status" value="1"/>
</dbReference>
<reference evidence="8" key="1">
    <citation type="submission" date="2022-06" db="EMBL/GenBank/DDBJ databases">
        <authorList>
            <person name="Ping M."/>
        </authorList>
    </citation>
    <scope>NUCLEOTIDE SEQUENCE</scope>
    <source>
        <strain evidence="8">JCM11759T</strain>
    </source>
</reference>
<sequence>MHRRSPLRVVLAEDGVLFREGLRSLLERFDIVTVAAVSDAETLVEAVAEHGPDLVITDVRMPPGFGNEGLRAAVELRTKHPALPIVVLSHFVETRYVDKLLDSNEGRAVGYLLKERVAEVENFVASLRQVSEGGAVIDPSVIRRLVQRRDPLDQLTRREREVLILMAEGHSNARIARELTVSEAAVGKHTASIMAKLGLAHGDADINRRVKAVLAFLRG</sequence>
<dbReference type="CDD" id="cd17535">
    <property type="entry name" value="REC_NarL-like"/>
    <property type="match status" value="1"/>
</dbReference>
<keyword evidence="2" id="KW-0805">Transcription regulation</keyword>
<accession>A0ABY5D729</accession>